<dbReference type="KEGG" id="bpt:Bpet2506"/>
<dbReference type="Gene3D" id="3.30.70.1630">
    <property type="match status" value="1"/>
</dbReference>
<dbReference type="PANTHER" id="PTHR22602">
    <property type="entry name" value="TRANSFERASE CAF17, MITOCHONDRIAL-RELATED"/>
    <property type="match status" value="1"/>
</dbReference>
<dbReference type="Proteomes" id="UP000001225">
    <property type="component" value="Chromosome"/>
</dbReference>
<dbReference type="STRING" id="94624.Bpet2506"/>
<dbReference type="GO" id="GO:0016740">
    <property type="term" value="F:transferase activity"/>
    <property type="evidence" value="ECO:0007669"/>
    <property type="project" value="UniProtKB-KW"/>
</dbReference>
<dbReference type="InterPro" id="IPR017703">
    <property type="entry name" value="YgfZ/GCV_T_CS"/>
</dbReference>
<evidence type="ECO:0008006" key="3">
    <source>
        <dbReference type="Google" id="ProtNLM"/>
    </source>
</evidence>
<dbReference type="InterPro" id="IPR045179">
    <property type="entry name" value="YgfZ/GcvT"/>
</dbReference>
<dbReference type="eggNOG" id="COG0354">
    <property type="taxonomic scope" value="Bacteria"/>
</dbReference>
<dbReference type="NCBIfam" id="TIGR03317">
    <property type="entry name" value="ygfZ_signature"/>
    <property type="match status" value="1"/>
</dbReference>
<dbReference type="AlphaFoldDB" id="A9INL6"/>
<dbReference type="PANTHER" id="PTHR22602:SF0">
    <property type="entry name" value="TRANSFERASE CAF17, MITOCHONDRIAL-RELATED"/>
    <property type="match status" value="1"/>
</dbReference>
<keyword evidence="1" id="KW-0808">Transferase</keyword>
<accession>A9INL6</accession>
<organism evidence="1 2">
    <name type="scientific">Bordetella petrii (strain ATCC BAA-461 / DSM 12804 / CCUG 43448 / CIP 107267 / Se-1111R)</name>
    <dbReference type="NCBI Taxonomy" id="340100"/>
    <lineage>
        <taxon>Bacteria</taxon>
        <taxon>Pseudomonadati</taxon>
        <taxon>Pseudomonadota</taxon>
        <taxon>Betaproteobacteria</taxon>
        <taxon>Burkholderiales</taxon>
        <taxon>Alcaligenaceae</taxon>
        <taxon>Bordetella</taxon>
    </lineage>
</organism>
<dbReference type="Gene3D" id="2.40.30.160">
    <property type="match status" value="1"/>
</dbReference>
<dbReference type="Gene3D" id="3.30.70.1400">
    <property type="entry name" value="Aminomethyltransferase beta-barrel domains"/>
    <property type="match status" value="1"/>
</dbReference>
<protein>
    <recommendedName>
        <fullName evidence="3">Aminomethyltransferase folate-binding domain-containing protein</fullName>
    </recommendedName>
</protein>
<keyword evidence="2" id="KW-1185">Reference proteome</keyword>
<reference evidence="1 2" key="1">
    <citation type="journal article" date="2008" name="BMC Genomics">
        <title>The missing link: Bordetella petrii is endowed with both the metabolic versatility of environmental bacteria and virulence traits of pathogenic Bordetellae.</title>
        <authorList>
            <person name="Gross R."/>
            <person name="Guzman C.A."/>
            <person name="Sebaihia M."/>
            <person name="Martins Dos Santos V.A."/>
            <person name="Pieper D.H."/>
            <person name="Koebnik R."/>
            <person name="Lechner M."/>
            <person name="Bartels D."/>
            <person name="Buhrmester J."/>
            <person name="Choudhuri J.V."/>
            <person name="Ebensen T."/>
            <person name="Gaigalat L."/>
            <person name="Herrmann S."/>
            <person name="Khachane A.N."/>
            <person name="Larisch C."/>
            <person name="Link S."/>
            <person name="Linke B."/>
            <person name="Meyer F."/>
            <person name="Mormann S."/>
            <person name="Nakunst D."/>
            <person name="Rueckert C."/>
            <person name="Schneiker-Bekel S."/>
            <person name="Schulze K."/>
            <person name="Vorhoelter F.J."/>
            <person name="Yevsa T."/>
            <person name="Engle J.T."/>
            <person name="Goldman W.E."/>
            <person name="Puehler A."/>
            <person name="Goebel U.B."/>
            <person name="Goesmann A."/>
            <person name="Bloecker H."/>
            <person name="Kaiser O."/>
            <person name="Martinez-Arias R."/>
        </authorList>
    </citation>
    <scope>NUCLEOTIDE SEQUENCE [LARGE SCALE GENOMIC DNA]</scope>
    <source>
        <strain evidence="2">ATCC BAA-461 / DSM 12804 / CCUG 43448 / CIP 107267 / Se-1111R</strain>
    </source>
</reference>
<dbReference type="GO" id="GO:0016226">
    <property type="term" value="P:iron-sulfur cluster assembly"/>
    <property type="evidence" value="ECO:0007669"/>
    <property type="project" value="TreeGrafter"/>
</dbReference>
<dbReference type="SUPFAM" id="SSF103025">
    <property type="entry name" value="Folate-binding domain"/>
    <property type="match status" value="1"/>
</dbReference>
<name>A9INL6_BORPD</name>
<proteinExistence type="predicted"/>
<evidence type="ECO:0000313" key="1">
    <source>
        <dbReference type="EMBL" id="CAP42848.1"/>
    </source>
</evidence>
<sequence length="377" mass="39471">MMANRAGASPLLRARVWFQRHAAAGIMSPSGAVPAPRPVCRFAMQSFFDSIPVRADGSAHCAALPDYAVVAASGADALTFLHGQLTQDVAGLPADAARLSGYCTAKGRLLATLVLWRAQTMPEASDAAEAARVYALTRRDLADALVKRLSMFVLRAKVKLAVAPLQAAGVWCSPEGLASLQSAAGGALPTAAWQRAELATGTWIAAPSARGALRWWWIASEAQLQQAGALAAQLARGTPDQWRGDDLAAGLPWVAAATQDLFIPQTLNLDLLDGVSFTKGCYPGQEVVARSHYRGTVKRRAAYGRLDGQADPPPPGTDIYDAAQPQEPCGRVIEASRDGVLFEIALAALAAGELRVGAPDGPHIAVAPLPYALAEGA</sequence>
<gene>
    <name evidence="1" type="ordered locus">Bpet2506</name>
</gene>
<dbReference type="EMBL" id="AM902716">
    <property type="protein sequence ID" value="CAP42848.1"/>
    <property type="molecule type" value="Genomic_DNA"/>
</dbReference>
<evidence type="ECO:0000313" key="2">
    <source>
        <dbReference type="Proteomes" id="UP000001225"/>
    </source>
</evidence>